<gene>
    <name evidence="1" type="ORF">CHS0354_012972</name>
</gene>
<name>A0AAE0RQJ1_9BIVA</name>
<reference evidence="1" key="3">
    <citation type="submission" date="2023-05" db="EMBL/GenBank/DDBJ databases">
        <authorList>
            <person name="Smith C.H."/>
        </authorList>
    </citation>
    <scope>NUCLEOTIDE SEQUENCE</scope>
    <source>
        <strain evidence="1">CHS0354</strain>
        <tissue evidence="1">Mantle</tissue>
    </source>
</reference>
<dbReference type="AlphaFoldDB" id="A0AAE0RQJ1"/>
<proteinExistence type="predicted"/>
<organism evidence="1 2">
    <name type="scientific">Potamilus streckersoni</name>
    <dbReference type="NCBI Taxonomy" id="2493646"/>
    <lineage>
        <taxon>Eukaryota</taxon>
        <taxon>Metazoa</taxon>
        <taxon>Spiralia</taxon>
        <taxon>Lophotrochozoa</taxon>
        <taxon>Mollusca</taxon>
        <taxon>Bivalvia</taxon>
        <taxon>Autobranchia</taxon>
        <taxon>Heteroconchia</taxon>
        <taxon>Palaeoheterodonta</taxon>
        <taxon>Unionida</taxon>
        <taxon>Unionoidea</taxon>
        <taxon>Unionidae</taxon>
        <taxon>Ambleminae</taxon>
        <taxon>Lampsilini</taxon>
        <taxon>Potamilus</taxon>
    </lineage>
</organism>
<accession>A0AAE0RQJ1</accession>
<dbReference type="EMBL" id="JAEAOA010000785">
    <property type="protein sequence ID" value="KAK3577668.1"/>
    <property type="molecule type" value="Genomic_DNA"/>
</dbReference>
<comment type="caution">
    <text evidence="1">The sequence shown here is derived from an EMBL/GenBank/DDBJ whole genome shotgun (WGS) entry which is preliminary data.</text>
</comment>
<evidence type="ECO:0000313" key="2">
    <source>
        <dbReference type="Proteomes" id="UP001195483"/>
    </source>
</evidence>
<dbReference type="Proteomes" id="UP001195483">
    <property type="component" value="Unassembled WGS sequence"/>
</dbReference>
<keyword evidence="2" id="KW-1185">Reference proteome</keyword>
<sequence length="89" mass="9680">MAANDVNRDIFMESFEKIMKLALAFLAVLPLILASTVEEKRFLNFPPLTSLVDQLKTVVHNGMRHDECVAACTAIAGLLAPLCGNACTM</sequence>
<reference evidence="1" key="2">
    <citation type="journal article" date="2021" name="Genome Biol. Evol.">
        <title>Developing a high-quality reference genome for a parasitic bivalve with doubly uniparental inheritance (Bivalvia: Unionida).</title>
        <authorList>
            <person name="Smith C.H."/>
        </authorList>
    </citation>
    <scope>NUCLEOTIDE SEQUENCE</scope>
    <source>
        <strain evidence="1">CHS0354</strain>
        <tissue evidence="1">Mantle</tissue>
    </source>
</reference>
<reference evidence="1" key="1">
    <citation type="journal article" date="2021" name="Genome Biol. Evol.">
        <title>A High-Quality Reference Genome for a Parasitic Bivalve with Doubly Uniparental Inheritance (Bivalvia: Unionida).</title>
        <authorList>
            <person name="Smith C.H."/>
        </authorList>
    </citation>
    <scope>NUCLEOTIDE SEQUENCE</scope>
    <source>
        <strain evidence="1">CHS0354</strain>
    </source>
</reference>
<evidence type="ECO:0000313" key="1">
    <source>
        <dbReference type="EMBL" id="KAK3577668.1"/>
    </source>
</evidence>
<protein>
    <submittedName>
        <fullName evidence="1">Uncharacterized protein</fullName>
    </submittedName>
</protein>